<dbReference type="PROSITE" id="PS50146">
    <property type="entry name" value="DAGK"/>
    <property type="match status" value="1"/>
</dbReference>
<evidence type="ECO:0000256" key="5">
    <source>
        <dbReference type="ARBA" id="ARBA00022989"/>
    </source>
</evidence>
<reference evidence="9" key="1">
    <citation type="submission" date="2016-10" db="EMBL/GenBank/DDBJ databases">
        <authorList>
            <person name="Varghese N."/>
            <person name="Submissions S."/>
        </authorList>
    </citation>
    <scope>NUCLEOTIDE SEQUENCE [LARGE SCALE GENOMIC DNA]</scope>
    <source>
        <strain evidence="9">DSM 45722</strain>
    </source>
</reference>
<dbReference type="GO" id="GO:0005886">
    <property type="term" value="C:plasma membrane"/>
    <property type="evidence" value="ECO:0007669"/>
    <property type="project" value="UniProtKB-SubCell"/>
</dbReference>
<dbReference type="RefSeq" id="WP_207798280.1">
    <property type="nucleotide sequence ID" value="NZ_FMUH01000001.1"/>
</dbReference>
<evidence type="ECO:0000256" key="6">
    <source>
        <dbReference type="ARBA" id="ARBA00023136"/>
    </source>
</evidence>
<dbReference type="Pfam" id="PF01569">
    <property type="entry name" value="PAP2"/>
    <property type="match status" value="1"/>
</dbReference>
<comment type="subcellular location">
    <subcellularLocation>
        <location evidence="1">Cell membrane</location>
        <topology evidence="1">Multi-pass membrane protein</topology>
    </subcellularLocation>
</comment>
<dbReference type="SMART" id="SM00046">
    <property type="entry name" value="DAGKc"/>
    <property type="match status" value="1"/>
</dbReference>
<evidence type="ECO:0000256" key="1">
    <source>
        <dbReference type="ARBA" id="ARBA00004651"/>
    </source>
</evidence>
<dbReference type="Gene3D" id="2.60.200.40">
    <property type="match status" value="1"/>
</dbReference>
<dbReference type="InterPro" id="IPR036938">
    <property type="entry name" value="PAP2/HPO_sf"/>
</dbReference>
<keyword evidence="2" id="KW-1003">Cell membrane</keyword>
<dbReference type="Gene3D" id="3.40.50.10330">
    <property type="entry name" value="Probable inorganic polyphosphate/atp-NAD kinase, domain 1"/>
    <property type="match status" value="1"/>
</dbReference>
<dbReference type="AlphaFoldDB" id="A0A1G4XFQ8"/>
<proteinExistence type="predicted"/>
<evidence type="ECO:0000259" key="7">
    <source>
        <dbReference type="PROSITE" id="PS50146"/>
    </source>
</evidence>
<dbReference type="SMART" id="SM00014">
    <property type="entry name" value="acidPPc"/>
    <property type="match status" value="1"/>
</dbReference>
<feature type="domain" description="DAGKc" evidence="7">
    <location>
        <begin position="232"/>
        <end position="319"/>
    </location>
</feature>
<protein>
    <submittedName>
        <fullName evidence="8">Undecaprenyl-diphosphatase</fullName>
    </submittedName>
</protein>
<dbReference type="CDD" id="cd01610">
    <property type="entry name" value="PAP2_like"/>
    <property type="match status" value="1"/>
</dbReference>
<dbReference type="PANTHER" id="PTHR14969">
    <property type="entry name" value="SPHINGOSINE-1-PHOSPHATE PHOSPHOHYDROLASE"/>
    <property type="match status" value="1"/>
</dbReference>
<evidence type="ECO:0000256" key="4">
    <source>
        <dbReference type="ARBA" id="ARBA00022801"/>
    </source>
</evidence>
<evidence type="ECO:0000313" key="9">
    <source>
        <dbReference type="Proteomes" id="UP000198981"/>
    </source>
</evidence>
<dbReference type="GO" id="GO:0016301">
    <property type="term" value="F:kinase activity"/>
    <property type="evidence" value="ECO:0007669"/>
    <property type="project" value="InterPro"/>
</dbReference>
<dbReference type="Proteomes" id="UP000198981">
    <property type="component" value="Unassembled WGS sequence"/>
</dbReference>
<dbReference type="InterPro" id="IPR017438">
    <property type="entry name" value="ATP-NAD_kinase_N"/>
</dbReference>
<keyword evidence="6" id="KW-0472">Membrane</keyword>
<dbReference type="InterPro" id="IPR001206">
    <property type="entry name" value="Diacylglycerol_kinase_cat_dom"/>
</dbReference>
<name>A0A1G4XFQ8_9ACTN</name>
<evidence type="ECO:0000256" key="2">
    <source>
        <dbReference type="ARBA" id="ARBA00022475"/>
    </source>
</evidence>
<organism evidence="8 9">
    <name type="scientific">Klenkia marina</name>
    <dbReference type="NCBI Taxonomy" id="1960309"/>
    <lineage>
        <taxon>Bacteria</taxon>
        <taxon>Bacillati</taxon>
        <taxon>Actinomycetota</taxon>
        <taxon>Actinomycetes</taxon>
        <taxon>Geodermatophilales</taxon>
        <taxon>Geodermatophilaceae</taxon>
        <taxon>Klenkia</taxon>
    </lineage>
</organism>
<dbReference type="Pfam" id="PF00781">
    <property type="entry name" value="DAGK_cat"/>
    <property type="match status" value="1"/>
</dbReference>
<keyword evidence="3" id="KW-0812">Transmembrane</keyword>
<accession>A0A1G4XFQ8</accession>
<dbReference type="PANTHER" id="PTHR14969:SF62">
    <property type="entry name" value="DECAPRENYLPHOSPHORYL-5-PHOSPHORIBOSE PHOSPHATASE RV3807C-RELATED"/>
    <property type="match status" value="1"/>
</dbReference>
<dbReference type="Gene3D" id="1.20.144.10">
    <property type="entry name" value="Phosphatidic acid phosphatase type 2/haloperoxidase"/>
    <property type="match status" value="1"/>
</dbReference>
<gene>
    <name evidence="8" type="ORF">SAMN03159343_0851</name>
</gene>
<dbReference type="SUPFAM" id="SSF111331">
    <property type="entry name" value="NAD kinase/diacylglycerol kinase-like"/>
    <property type="match status" value="1"/>
</dbReference>
<keyword evidence="9" id="KW-1185">Reference proteome</keyword>
<keyword evidence="5" id="KW-1133">Transmembrane helix</keyword>
<dbReference type="EMBL" id="FMUH01000001">
    <property type="protein sequence ID" value="SCX39987.1"/>
    <property type="molecule type" value="Genomic_DNA"/>
</dbReference>
<evidence type="ECO:0000256" key="3">
    <source>
        <dbReference type="ARBA" id="ARBA00022692"/>
    </source>
</evidence>
<dbReference type="InterPro" id="IPR000326">
    <property type="entry name" value="PAP2/HPO"/>
</dbReference>
<dbReference type="STRING" id="1960309.SAMN03159343_0851"/>
<sequence length="480" mass="50323">MASKRSLPRRLDARLQARIGRLPASPVDGVLRRLSQAADHGKLWMGVAAVLGTKRGAPRRAAVRGAGSLLVSSALVNVVLKPAFGRVRPEPGGVSTDRMLDRAPHTLSFPSGHSASAAAFATGVAMESPLLGGLVAPVALGVGYSRVHVGVHYPGDVLAGMAVGGAVAAASQHWWPRRPTTPAEVRPTERAPALPRGEGLVVAVNPRSGDADYDPSADIGELLPGAVVVDIDAEHSVTDVLQRAVRDGARALGVAGGDGSVAAAAAVALEHGLPLAVLPAGTLNHFARDVGVATPVEAARAVEAGDGVLVDVAAVNGTPFLNTASIGAYPEMVRRRDALSGRLGKWLALTVAAGQVLRTGRPVRLEVDGRRIDAWILFVGNGVYTPRGLSPAWRPSLEDGLLDVQYLRADLRFGRTRAVLATLLGASERSRSYRQFQVQKLTVRSLSGPQAVAFDGETGDPATEFVFTKRQRLVVYRSER</sequence>
<dbReference type="GO" id="GO:0016787">
    <property type="term" value="F:hydrolase activity"/>
    <property type="evidence" value="ECO:0007669"/>
    <property type="project" value="UniProtKB-KW"/>
</dbReference>
<evidence type="ECO:0000313" key="8">
    <source>
        <dbReference type="EMBL" id="SCX39987.1"/>
    </source>
</evidence>
<dbReference type="InterPro" id="IPR016064">
    <property type="entry name" value="NAD/diacylglycerol_kinase_sf"/>
</dbReference>
<dbReference type="SUPFAM" id="SSF48317">
    <property type="entry name" value="Acid phosphatase/Vanadium-dependent haloperoxidase"/>
    <property type="match status" value="1"/>
</dbReference>
<keyword evidence="4" id="KW-0378">Hydrolase</keyword>